<evidence type="ECO:0000313" key="10">
    <source>
        <dbReference type="Proteomes" id="UP001642540"/>
    </source>
</evidence>
<comment type="subcellular location">
    <subcellularLocation>
        <location evidence="1">Cytoplasm</location>
        <location evidence="1">Cytoskeleton</location>
    </subcellularLocation>
</comment>
<evidence type="ECO:0000256" key="1">
    <source>
        <dbReference type="ARBA" id="ARBA00004245"/>
    </source>
</evidence>
<keyword evidence="4" id="KW-0597">Phosphoprotein</keyword>
<evidence type="ECO:0000256" key="3">
    <source>
        <dbReference type="ARBA" id="ARBA00022490"/>
    </source>
</evidence>
<dbReference type="InterPro" id="IPR007707">
    <property type="entry name" value="TACC_C"/>
</dbReference>
<dbReference type="Pfam" id="PF05010">
    <property type="entry name" value="TACC_C"/>
    <property type="match status" value="1"/>
</dbReference>
<proteinExistence type="inferred from homology"/>
<feature type="region of interest" description="Disordered" evidence="7">
    <location>
        <begin position="219"/>
        <end position="238"/>
    </location>
</feature>
<keyword evidence="6" id="KW-0206">Cytoskeleton</keyword>
<sequence length="238" mass="27518">MSNNNRSAADSLEERGARGARRADDNYNLEEEALIALENSLVVKLGSKSLRNFRMIGSRKRVSAEIDKMCSMSLDHLSALQRRESVMDNVCQSIISERDQALQDLRNTELAFCDVHSKYERAKMIIENMKKNENLLVQRDEEMMQLINAREQKYQAYKQEAHITVEKMYMDLEAKVASIENDNTKLTAQLRRTELRAETAKSELRQKDKENDELNKLADELMGGGEKKFDPDDPLRWI</sequence>
<gene>
    <name evidence="9" type="ORF">ODALV1_LOCUS16856</name>
</gene>
<dbReference type="EMBL" id="CAXLJM020000051">
    <property type="protein sequence ID" value="CAL8115440.1"/>
    <property type="molecule type" value="Genomic_DNA"/>
</dbReference>
<comment type="caution">
    <text evidence="9">The sequence shown here is derived from an EMBL/GenBank/DDBJ whole genome shotgun (WGS) entry which is preliminary data.</text>
</comment>
<name>A0ABP1R1T3_9HEXA</name>
<feature type="compositionally biased region" description="Basic and acidic residues" evidence="7">
    <location>
        <begin position="12"/>
        <end position="23"/>
    </location>
</feature>
<dbReference type="Proteomes" id="UP001642540">
    <property type="component" value="Unassembled WGS sequence"/>
</dbReference>
<evidence type="ECO:0000256" key="5">
    <source>
        <dbReference type="ARBA" id="ARBA00023054"/>
    </source>
</evidence>
<evidence type="ECO:0000313" key="9">
    <source>
        <dbReference type="EMBL" id="CAL8115440.1"/>
    </source>
</evidence>
<feature type="domain" description="Transforming acidic coiled-coil-containing protein C-terminal" evidence="8">
    <location>
        <begin position="79"/>
        <end position="221"/>
    </location>
</feature>
<keyword evidence="5" id="KW-0175">Coiled coil</keyword>
<evidence type="ECO:0000256" key="4">
    <source>
        <dbReference type="ARBA" id="ARBA00022553"/>
    </source>
</evidence>
<dbReference type="Gene3D" id="1.20.5.1700">
    <property type="match status" value="1"/>
</dbReference>
<reference evidence="9 10" key="1">
    <citation type="submission" date="2024-08" db="EMBL/GenBank/DDBJ databases">
        <authorList>
            <person name="Cucini C."/>
            <person name="Frati F."/>
        </authorList>
    </citation>
    <scope>NUCLEOTIDE SEQUENCE [LARGE SCALE GENOMIC DNA]</scope>
</reference>
<evidence type="ECO:0000259" key="8">
    <source>
        <dbReference type="Pfam" id="PF05010"/>
    </source>
</evidence>
<dbReference type="PANTHER" id="PTHR13924">
    <property type="entry name" value="TRANSFORMING ACIDIC COILED-COIL CONTAINING PROTEIN 1/2"/>
    <property type="match status" value="1"/>
</dbReference>
<evidence type="ECO:0000256" key="6">
    <source>
        <dbReference type="ARBA" id="ARBA00023212"/>
    </source>
</evidence>
<comment type="similarity">
    <text evidence="2">Belongs to the TACC family.</text>
</comment>
<evidence type="ECO:0000256" key="2">
    <source>
        <dbReference type="ARBA" id="ARBA00009423"/>
    </source>
</evidence>
<feature type="region of interest" description="Disordered" evidence="7">
    <location>
        <begin position="1"/>
        <end position="23"/>
    </location>
</feature>
<evidence type="ECO:0000256" key="7">
    <source>
        <dbReference type="SAM" id="MobiDB-lite"/>
    </source>
</evidence>
<dbReference type="InterPro" id="IPR039915">
    <property type="entry name" value="TACC"/>
</dbReference>
<keyword evidence="10" id="KW-1185">Reference proteome</keyword>
<accession>A0ABP1R1T3</accession>
<organism evidence="9 10">
    <name type="scientific">Orchesella dallaii</name>
    <dbReference type="NCBI Taxonomy" id="48710"/>
    <lineage>
        <taxon>Eukaryota</taxon>
        <taxon>Metazoa</taxon>
        <taxon>Ecdysozoa</taxon>
        <taxon>Arthropoda</taxon>
        <taxon>Hexapoda</taxon>
        <taxon>Collembola</taxon>
        <taxon>Entomobryomorpha</taxon>
        <taxon>Entomobryoidea</taxon>
        <taxon>Orchesellidae</taxon>
        <taxon>Orchesellinae</taxon>
        <taxon>Orchesella</taxon>
    </lineage>
</organism>
<keyword evidence="3" id="KW-0963">Cytoplasm</keyword>
<protein>
    <recommendedName>
        <fullName evidence="8">Transforming acidic coiled-coil-containing protein C-terminal domain-containing protein</fullName>
    </recommendedName>
</protein>
<dbReference type="PANTHER" id="PTHR13924:SF10">
    <property type="entry name" value="TRANSFORMING ACIDIC COILED-COIL PROTEIN, ISOFORM K"/>
    <property type="match status" value="1"/>
</dbReference>